<keyword evidence="2" id="KW-0732">Signal</keyword>
<dbReference type="PROSITE" id="PS51257">
    <property type="entry name" value="PROKAR_LIPOPROTEIN"/>
    <property type="match status" value="1"/>
</dbReference>
<protein>
    <recommendedName>
        <fullName evidence="5">Lipoprotein</fullName>
    </recommendedName>
</protein>
<feature type="compositionally biased region" description="Low complexity" evidence="1">
    <location>
        <begin position="72"/>
        <end position="90"/>
    </location>
</feature>
<evidence type="ECO:0000256" key="2">
    <source>
        <dbReference type="SAM" id="SignalP"/>
    </source>
</evidence>
<organism evidence="3 4">
    <name type="scientific">Haliangium ochraceum (strain DSM 14365 / JCM 11303 / SMP-2)</name>
    <dbReference type="NCBI Taxonomy" id="502025"/>
    <lineage>
        <taxon>Bacteria</taxon>
        <taxon>Pseudomonadati</taxon>
        <taxon>Myxococcota</taxon>
        <taxon>Polyangia</taxon>
        <taxon>Haliangiales</taxon>
        <taxon>Kofleriaceae</taxon>
        <taxon>Haliangium</taxon>
    </lineage>
</organism>
<sequence length="380" mass="39490">MRACMRALACITTLILVAATSGCDSCRRGGGSGNGDPVDPTNPCESCLPIADKNLAPLAPVGLSWEWPRSCDPAAGDPAAGDPNAPADPAKSLDERTAATRAELEAAADSPEGGEGGEPADAGVGDAGGDFHIDIISYNGFDFRCLDIAGNSWHDKWVNLSQTSLDNLRDRPLDGGDGTFPAICTDSSAQHLMRYLVKCALPQGETLELFCGGDRVELDGELGMAPDWRNQVLDHGVDGRDPMAVSACIMAHANPGGYTVPLRLESSEIRTNPSANSSVGALFSLAEGRFAGNLFPTADEPLALYACRDPGYPQTQPPVTAPGRACTIDPDTCGFALTTCDALACQGESCDFGVQPQGAAPGTSKRAPLVDTFVLPPTLP</sequence>
<dbReference type="Proteomes" id="UP000001880">
    <property type="component" value="Chromosome"/>
</dbReference>
<evidence type="ECO:0000256" key="1">
    <source>
        <dbReference type="SAM" id="MobiDB-lite"/>
    </source>
</evidence>
<dbReference type="HOGENOM" id="CLU_727178_0_0_7"/>
<accession>D0LLZ8</accession>
<evidence type="ECO:0008006" key="5">
    <source>
        <dbReference type="Google" id="ProtNLM"/>
    </source>
</evidence>
<dbReference type="STRING" id="502025.Hoch_2644"/>
<proteinExistence type="predicted"/>
<dbReference type="AlphaFoldDB" id="D0LLZ8"/>
<feature type="chain" id="PRO_5003010246" description="Lipoprotein" evidence="2">
    <location>
        <begin position="19"/>
        <end position="380"/>
    </location>
</feature>
<reference evidence="3 4" key="1">
    <citation type="journal article" date="2010" name="Stand. Genomic Sci.">
        <title>Complete genome sequence of Haliangium ochraceum type strain (SMP-2).</title>
        <authorList>
            <consortium name="US DOE Joint Genome Institute (JGI-PGF)"/>
            <person name="Ivanova N."/>
            <person name="Daum C."/>
            <person name="Lang E."/>
            <person name="Abt B."/>
            <person name="Kopitz M."/>
            <person name="Saunders E."/>
            <person name="Lapidus A."/>
            <person name="Lucas S."/>
            <person name="Glavina Del Rio T."/>
            <person name="Nolan M."/>
            <person name="Tice H."/>
            <person name="Copeland A."/>
            <person name="Cheng J.F."/>
            <person name="Chen F."/>
            <person name="Bruce D."/>
            <person name="Goodwin L."/>
            <person name="Pitluck S."/>
            <person name="Mavromatis K."/>
            <person name="Pati A."/>
            <person name="Mikhailova N."/>
            <person name="Chen A."/>
            <person name="Palaniappan K."/>
            <person name="Land M."/>
            <person name="Hauser L."/>
            <person name="Chang Y.J."/>
            <person name="Jeffries C.D."/>
            <person name="Detter J.C."/>
            <person name="Brettin T."/>
            <person name="Rohde M."/>
            <person name="Goker M."/>
            <person name="Bristow J."/>
            <person name="Markowitz V."/>
            <person name="Eisen J.A."/>
            <person name="Hugenholtz P."/>
            <person name="Kyrpides N.C."/>
            <person name="Klenk H.P."/>
        </authorList>
    </citation>
    <scope>NUCLEOTIDE SEQUENCE [LARGE SCALE GENOMIC DNA]</scope>
    <source>
        <strain evidence="4">DSM 14365 / CIP 107738 / JCM 11303 / AJ 13395 / SMP-2</strain>
    </source>
</reference>
<dbReference type="EMBL" id="CP001804">
    <property type="protein sequence ID" value="ACY15176.1"/>
    <property type="molecule type" value="Genomic_DNA"/>
</dbReference>
<feature type="region of interest" description="Disordered" evidence="1">
    <location>
        <begin position="70"/>
        <end position="125"/>
    </location>
</feature>
<feature type="compositionally biased region" description="Basic and acidic residues" evidence="1">
    <location>
        <begin position="91"/>
        <end position="104"/>
    </location>
</feature>
<dbReference type="KEGG" id="hoh:Hoch_2644"/>
<dbReference type="eggNOG" id="COG5184">
    <property type="taxonomic scope" value="Bacteria"/>
</dbReference>
<feature type="signal peptide" evidence="2">
    <location>
        <begin position="1"/>
        <end position="18"/>
    </location>
</feature>
<gene>
    <name evidence="3" type="ordered locus">Hoch_2644</name>
</gene>
<evidence type="ECO:0000313" key="4">
    <source>
        <dbReference type="Proteomes" id="UP000001880"/>
    </source>
</evidence>
<name>D0LLZ8_HALO1</name>
<evidence type="ECO:0000313" key="3">
    <source>
        <dbReference type="EMBL" id="ACY15176.1"/>
    </source>
</evidence>
<keyword evidence="4" id="KW-1185">Reference proteome</keyword>